<dbReference type="SUPFAM" id="SSF89095">
    <property type="entry name" value="GatB/YqeY motif"/>
    <property type="match status" value="1"/>
</dbReference>
<dbReference type="NCBIfam" id="TIGR00133">
    <property type="entry name" value="gatB"/>
    <property type="match status" value="1"/>
</dbReference>
<feature type="domain" description="Aspartyl/Glutamyl-tRNA(Gln) amidotransferase subunit B/E catalytic" evidence="8">
    <location>
        <begin position="67"/>
        <end position="369"/>
    </location>
</feature>
<dbReference type="GO" id="GO:0005524">
    <property type="term" value="F:ATP binding"/>
    <property type="evidence" value="ECO:0007669"/>
    <property type="project" value="UniProtKB-KW"/>
</dbReference>
<dbReference type="PANTHER" id="PTHR11659:SF0">
    <property type="entry name" value="GLUTAMYL-TRNA(GLN) AMIDOTRANSFERASE SUBUNIT B, MITOCHONDRIAL"/>
    <property type="match status" value="1"/>
</dbReference>
<dbReference type="KEGG" id="ovi:T265_01446"/>
<dbReference type="GO" id="GO:0005739">
    <property type="term" value="C:mitochondrion"/>
    <property type="evidence" value="ECO:0007669"/>
    <property type="project" value="UniProtKB-SubCell"/>
</dbReference>
<comment type="function">
    <text evidence="7">Allows the formation of correctly charged Gln-tRNA(Gln) through the transamidation of misacylated Glu-tRNA(Gln) in the mitochondria. The reaction takes place in the presence of glutamine and ATP through an activated gamma-phospho-Glu-tRNA(Gln).</text>
</comment>
<keyword evidence="10" id="KW-1185">Reference proteome</keyword>
<protein>
    <recommendedName>
        <fullName evidence="7">Glutamyl-tRNA(Gln) amidotransferase subunit B, mitochondrial</fullName>
        <shortName evidence="7">Glu-AdT subunit B</shortName>
        <ecNumber evidence="7">6.3.5.-</ecNumber>
    </recommendedName>
</protein>
<dbReference type="GeneID" id="20315634"/>
<dbReference type="AlphaFoldDB" id="A0A074ZZR9"/>
<keyword evidence="4 7" id="KW-0067">ATP-binding</keyword>
<comment type="similarity">
    <text evidence="1 7">Belongs to the GatB/GatE family. GatB subfamily.</text>
</comment>
<evidence type="ECO:0000256" key="1">
    <source>
        <dbReference type="ARBA" id="ARBA00005306"/>
    </source>
</evidence>
<evidence type="ECO:0000256" key="7">
    <source>
        <dbReference type="HAMAP-Rule" id="MF_03147"/>
    </source>
</evidence>
<dbReference type="InterPro" id="IPR014746">
    <property type="entry name" value="Gln_synth/guanido_kin_cat_dom"/>
</dbReference>
<dbReference type="GO" id="GO:0030956">
    <property type="term" value="C:glutamyl-tRNA(Gln) amidotransferase complex"/>
    <property type="evidence" value="ECO:0007669"/>
    <property type="project" value="UniProtKB-UniRule"/>
</dbReference>
<dbReference type="STRING" id="6198.A0A074ZZR9"/>
<dbReference type="EC" id="6.3.5.-" evidence="7"/>
<dbReference type="PROSITE" id="PS01234">
    <property type="entry name" value="GATB"/>
    <property type="match status" value="1"/>
</dbReference>
<dbReference type="PANTHER" id="PTHR11659">
    <property type="entry name" value="GLUTAMYL-TRNA GLN AMIDOTRANSFERASE SUBUNIT B MITOCHONDRIAL AND PROKARYOTIC PET112-RELATED"/>
    <property type="match status" value="1"/>
</dbReference>
<evidence type="ECO:0000313" key="9">
    <source>
        <dbReference type="EMBL" id="KER32576.1"/>
    </source>
</evidence>
<evidence type="ECO:0000256" key="3">
    <source>
        <dbReference type="ARBA" id="ARBA00022741"/>
    </source>
</evidence>
<keyword evidence="2 7" id="KW-0436">Ligase</keyword>
<dbReference type="GO" id="GO:0032543">
    <property type="term" value="P:mitochondrial translation"/>
    <property type="evidence" value="ECO:0007669"/>
    <property type="project" value="UniProtKB-UniRule"/>
</dbReference>
<comment type="catalytic activity">
    <reaction evidence="6 7">
        <text>L-glutamyl-tRNA(Gln) + L-glutamine + ATP + H2O = L-glutaminyl-tRNA(Gln) + L-glutamate + ADP + phosphate + H(+)</text>
        <dbReference type="Rhea" id="RHEA:17521"/>
        <dbReference type="Rhea" id="RHEA-COMP:9681"/>
        <dbReference type="Rhea" id="RHEA-COMP:9684"/>
        <dbReference type="ChEBI" id="CHEBI:15377"/>
        <dbReference type="ChEBI" id="CHEBI:15378"/>
        <dbReference type="ChEBI" id="CHEBI:29985"/>
        <dbReference type="ChEBI" id="CHEBI:30616"/>
        <dbReference type="ChEBI" id="CHEBI:43474"/>
        <dbReference type="ChEBI" id="CHEBI:58359"/>
        <dbReference type="ChEBI" id="CHEBI:78520"/>
        <dbReference type="ChEBI" id="CHEBI:78521"/>
        <dbReference type="ChEBI" id="CHEBI:456216"/>
    </reaction>
</comment>
<keyword evidence="7" id="KW-0496">Mitochondrion</keyword>
<keyword evidence="5 7" id="KW-0648">Protein biosynthesis</keyword>
<gene>
    <name evidence="9" type="ORF">T265_01446</name>
</gene>
<accession>A0A074ZZR9</accession>
<dbReference type="InterPro" id="IPR003789">
    <property type="entry name" value="Asn/Gln_tRNA_amidoTrase-B-like"/>
</dbReference>
<dbReference type="EMBL" id="KL596633">
    <property type="protein sequence ID" value="KER32576.1"/>
    <property type="molecule type" value="Genomic_DNA"/>
</dbReference>
<dbReference type="InterPro" id="IPR017958">
    <property type="entry name" value="Gln-tRNA_amidoTrfase_suB_CS"/>
</dbReference>
<keyword evidence="3 7" id="KW-0547">Nucleotide-binding</keyword>
<dbReference type="GO" id="GO:0050567">
    <property type="term" value="F:glutaminyl-tRNA synthase (glutamine-hydrolyzing) activity"/>
    <property type="evidence" value="ECO:0007669"/>
    <property type="project" value="UniProtKB-UniRule"/>
</dbReference>
<dbReference type="OrthoDB" id="1722066at2759"/>
<evidence type="ECO:0000313" key="10">
    <source>
        <dbReference type="Proteomes" id="UP000054324"/>
    </source>
</evidence>
<evidence type="ECO:0000256" key="4">
    <source>
        <dbReference type="ARBA" id="ARBA00022840"/>
    </source>
</evidence>
<evidence type="ECO:0000256" key="2">
    <source>
        <dbReference type="ARBA" id="ARBA00022598"/>
    </source>
</evidence>
<dbReference type="Pfam" id="PF02934">
    <property type="entry name" value="GatB_N"/>
    <property type="match status" value="1"/>
</dbReference>
<dbReference type="CTD" id="20315634"/>
<evidence type="ECO:0000256" key="5">
    <source>
        <dbReference type="ARBA" id="ARBA00022917"/>
    </source>
</evidence>
<organism evidence="9 10">
    <name type="scientific">Opisthorchis viverrini</name>
    <name type="common">Southeast Asian liver fluke</name>
    <dbReference type="NCBI Taxonomy" id="6198"/>
    <lineage>
        <taxon>Eukaryota</taxon>
        <taxon>Metazoa</taxon>
        <taxon>Spiralia</taxon>
        <taxon>Lophotrochozoa</taxon>
        <taxon>Platyhelminthes</taxon>
        <taxon>Trematoda</taxon>
        <taxon>Digenea</taxon>
        <taxon>Opisthorchiida</taxon>
        <taxon>Opisthorchiata</taxon>
        <taxon>Opisthorchiidae</taxon>
        <taxon>Opisthorchis</taxon>
    </lineage>
</organism>
<comment type="subcellular location">
    <subcellularLocation>
        <location evidence="7">Mitochondrion</location>
    </subcellularLocation>
</comment>
<dbReference type="HAMAP" id="MF_00121">
    <property type="entry name" value="GatB"/>
    <property type="match status" value="1"/>
</dbReference>
<dbReference type="Proteomes" id="UP000054324">
    <property type="component" value="Unassembled WGS sequence"/>
</dbReference>
<evidence type="ECO:0000259" key="8">
    <source>
        <dbReference type="Pfam" id="PF02934"/>
    </source>
</evidence>
<sequence length="611" mass="68498">MHSTWSVMYFQNLAIIAFSFSGQMRHILARWPTLLHVVRSVLVSRYHSIALQFKGKAHTTEQSLVPLIGLEIHAQLSSQTKLFSRTPYSFGAPPNTQLDLLDAAIPGSLPRLNRRCVEKAILIALALQCRVNLTSQFDRKHYFYSDSPAGYQITQYWQPVAQDGYLDYLWYLPDSTDEAEKCVATKVVRNDNGDPYLLSRARIRRIQLEQDTGKSLHDVSRGRSLIDLNRSGVGLVEIVTEPDFTHSAQASAFLNELAIVLSFLGACNANASLGELRVDVNVSVGPTLSHQYPRTEVKNVNSIRAVARAIEFEIDRQVDLIRSGEEVTNETRSFDATTESTLPMRDKEVIQDYRYLPEPNLPLLRLRSKCGRCSGEVHVALHNSSGATLCLGCQVQQFHGILQSTKHSELPNASKRRLLLDYSLSPDRATVLVENPVYLELYESCLSILLSSEASDRMPGVATTKIYHELAYWICGTLHGMAKRGEVVHLPEPKLLCEFVELTITGELFGKSAEKFLSTLVTAEQLADLSCRQLALRCGLILVCDPDQMRPSCELLLRDNPKLVNLYRTGGKERKALKRLINTLFSDPRYGADKFNPSVVESVMRDLLSAM</sequence>
<comment type="subunit">
    <text evidence="7">Subunit of the heterotrimeric GatCAB amidotransferase (AdT) complex, composed of A, B and C subunits.</text>
</comment>
<dbReference type="InterPro" id="IPR004413">
    <property type="entry name" value="GatB"/>
</dbReference>
<evidence type="ECO:0000256" key="6">
    <source>
        <dbReference type="ARBA" id="ARBA00047913"/>
    </source>
</evidence>
<dbReference type="RefSeq" id="XP_009163736.1">
    <property type="nucleotide sequence ID" value="XM_009165472.1"/>
</dbReference>
<dbReference type="SUPFAM" id="SSF55931">
    <property type="entry name" value="Glutamine synthetase/guanido kinase"/>
    <property type="match status" value="1"/>
</dbReference>
<dbReference type="InterPro" id="IPR006075">
    <property type="entry name" value="Asn/Gln-tRNA_Trfase_suB/E_cat"/>
</dbReference>
<dbReference type="GO" id="GO:0070681">
    <property type="term" value="P:glutaminyl-tRNAGln biosynthesis via transamidation"/>
    <property type="evidence" value="ECO:0007669"/>
    <property type="project" value="UniProtKB-UniRule"/>
</dbReference>
<proteinExistence type="inferred from homology"/>
<dbReference type="NCBIfam" id="NF004012">
    <property type="entry name" value="PRK05477.1-2"/>
    <property type="match status" value="1"/>
</dbReference>
<name>A0A074ZZR9_OPIVI</name>
<dbReference type="InterPro" id="IPR017959">
    <property type="entry name" value="Asn/Gln-tRNA_amidoTrfase_suB/E"/>
</dbReference>
<reference evidence="9 10" key="1">
    <citation type="submission" date="2013-11" db="EMBL/GenBank/DDBJ databases">
        <title>Opisthorchis viverrini - life in the bile duct.</title>
        <authorList>
            <person name="Young N.D."/>
            <person name="Nagarajan N."/>
            <person name="Lin S.J."/>
            <person name="Korhonen P.K."/>
            <person name="Jex A.R."/>
            <person name="Hall R.S."/>
            <person name="Safavi-Hemami H."/>
            <person name="Kaewkong W."/>
            <person name="Bertrand D."/>
            <person name="Gao S."/>
            <person name="Seet Q."/>
            <person name="Wongkham S."/>
            <person name="Teh B.T."/>
            <person name="Wongkham C."/>
            <person name="Intapan P.M."/>
            <person name="Maleewong W."/>
            <person name="Yang X."/>
            <person name="Hu M."/>
            <person name="Wang Z."/>
            <person name="Hofmann A."/>
            <person name="Sternberg P.W."/>
            <person name="Tan P."/>
            <person name="Wang J."/>
            <person name="Gasser R.B."/>
        </authorList>
    </citation>
    <scope>NUCLEOTIDE SEQUENCE [LARGE SCALE GENOMIC DNA]</scope>
</reference>